<feature type="region of interest" description="Disordered" evidence="1">
    <location>
        <begin position="151"/>
        <end position="195"/>
    </location>
</feature>
<sequence length="671" mass="73919">ERSMLKKLECSLCKAVITEMHLEVEKHGMTQKGVGSEMKVIETSNAICLALLQKYSLKLPAAGASGKPLLEKKAEDEDDEMAMAASQNSEGGPASFMRAMLVLKMGCQRWIEDFGGDTSGFVFKSVQLGTQSASGAAQDYCVRSAGLCGSGKKERKQKEREQEKTREVKRSEMRRKEDTAAAKAKKDDPFSAMPEDSKFGIQRMLEMARDDPLHYMEDDAKERVRKGQADLKCDVCRTVLDEAFQEVSKRPKSMRSEHDILGVVEGLCEGGQDLSVPSYFGVEPPPLPPVWTDRWQPKLDKQMDKYHLRPLPKKAAKERRAWRALSAEGKQKPPPPGQSETDMMLTLSCKDVLDPARFTEKLFESMQARNGFGINVTGVSGTGSFIADFGELDFPVFGRLRARAGLRYSPLFPRGALELGFRKEMHADSEGYELFMGAQTVGDDRRLDVVTEVGAIKLFRGARAFYRFLWGAGTSFEGEGPSWHEMGSSLGVTQTEMPPGGRGKLTIGWRTGLWDRGLEGGAVAPTAAGRRKAQQKGLRRNLLDSTPFASYGLELPGLAPRRGNKGAHFGEEPRGRRAPFSARSWRAQRAARAAHALATRSLSGTSNTSRDGTTLSWTLLPEHRVLEHSLRLRGPEDSAGGRAVLTAVLEQPLGGHLPQARLRLGGSYVRN</sequence>
<evidence type="ECO:0000313" key="3">
    <source>
        <dbReference type="Proteomes" id="UP000654075"/>
    </source>
</evidence>
<reference evidence="2" key="1">
    <citation type="submission" date="2021-02" db="EMBL/GenBank/DDBJ databases">
        <authorList>
            <person name="Dougan E. K."/>
            <person name="Rhodes N."/>
            <person name="Thang M."/>
            <person name="Chan C."/>
        </authorList>
    </citation>
    <scope>NUCLEOTIDE SEQUENCE</scope>
</reference>
<dbReference type="OrthoDB" id="427691at2759"/>
<organism evidence="2 3">
    <name type="scientific">Polarella glacialis</name>
    <name type="common">Dinoflagellate</name>
    <dbReference type="NCBI Taxonomy" id="89957"/>
    <lineage>
        <taxon>Eukaryota</taxon>
        <taxon>Sar</taxon>
        <taxon>Alveolata</taxon>
        <taxon>Dinophyceae</taxon>
        <taxon>Suessiales</taxon>
        <taxon>Suessiaceae</taxon>
        <taxon>Polarella</taxon>
    </lineage>
</organism>
<proteinExistence type="predicted"/>
<feature type="compositionally biased region" description="Basic and acidic residues" evidence="1">
    <location>
        <begin position="156"/>
        <end position="189"/>
    </location>
</feature>
<comment type="caution">
    <text evidence="2">The sequence shown here is derived from an EMBL/GenBank/DDBJ whole genome shotgun (WGS) entry which is preliminary data.</text>
</comment>
<protein>
    <submittedName>
        <fullName evidence="2">Uncharacterized protein</fullName>
    </submittedName>
</protein>
<accession>A0A813HYH6</accession>
<evidence type="ECO:0000313" key="2">
    <source>
        <dbReference type="EMBL" id="CAE8642767.1"/>
    </source>
</evidence>
<gene>
    <name evidence="2" type="ORF">PGLA1383_LOCUS57171</name>
</gene>
<feature type="region of interest" description="Disordered" evidence="1">
    <location>
        <begin position="319"/>
        <end position="341"/>
    </location>
</feature>
<name>A0A813HYH6_POLGL</name>
<feature type="non-terminal residue" evidence="2">
    <location>
        <position position="1"/>
    </location>
</feature>
<feature type="region of interest" description="Disordered" evidence="1">
    <location>
        <begin position="562"/>
        <end position="581"/>
    </location>
</feature>
<keyword evidence="3" id="KW-1185">Reference proteome</keyword>
<dbReference type="Proteomes" id="UP000654075">
    <property type="component" value="Unassembled WGS sequence"/>
</dbReference>
<evidence type="ECO:0000256" key="1">
    <source>
        <dbReference type="SAM" id="MobiDB-lite"/>
    </source>
</evidence>
<dbReference type="AlphaFoldDB" id="A0A813HYH6"/>
<dbReference type="EMBL" id="CAJNNV010033203">
    <property type="protein sequence ID" value="CAE8642767.1"/>
    <property type="molecule type" value="Genomic_DNA"/>
</dbReference>